<dbReference type="Proteomes" id="UP001526143">
    <property type="component" value="Unassembled WGS sequence"/>
</dbReference>
<dbReference type="Pfam" id="PF07000">
    <property type="entry name" value="DUF1308"/>
    <property type="match status" value="1"/>
</dbReference>
<protein>
    <submittedName>
        <fullName evidence="2">DUF1308 domain-containing protein</fullName>
    </submittedName>
</protein>
<dbReference type="InterPro" id="IPR010733">
    <property type="entry name" value="DUF1308"/>
</dbReference>
<name>A0ABT3B3F6_9CYAN</name>
<sequence length="48" mass="5007">MNDIIILGTGDRLGIFTTTADAKAVRAASAQGVDFNVYIHSPCPLTGN</sequence>
<evidence type="ECO:0000313" key="2">
    <source>
        <dbReference type="EMBL" id="MCV3215913.1"/>
    </source>
</evidence>
<reference evidence="2 3" key="1">
    <citation type="submission" date="2022-10" db="EMBL/GenBank/DDBJ databases">
        <title>Identification of biosynthetic pathway for the production of the potent trypsin inhibitor radiosumin.</title>
        <authorList>
            <person name="Fewer D.P."/>
            <person name="Delbaje E."/>
            <person name="Ouyang X."/>
            <person name="Agostino P.D."/>
            <person name="Wahlsten M."/>
            <person name="Jokela J."/>
            <person name="Permi P."/>
            <person name="Haapaniemi E."/>
            <person name="Koistinen H."/>
        </authorList>
    </citation>
    <scope>NUCLEOTIDE SEQUENCE [LARGE SCALE GENOMIC DNA]</scope>
    <source>
        <strain evidence="2 3">NIES-515</strain>
    </source>
</reference>
<evidence type="ECO:0000313" key="3">
    <source>
        <dbReference type="Proteomes" id="UP001526143"/>
    </source>
</evidence>
<accession>A0ABT3B3F6</accession>
<feature type="domain" description="DUF1308" evidence="1">
    <location>
        <begin position="5"/>
        <end position="46"/>
    </location>
</feature>
<comment type="caution">
    <text evidence="2">The sequence shown here is derived from an EMBL/GenBank/DDBJ whole genome shotgun (WGS) entry which is preliminary data.</text>
</comment>
<gene>
    <name evidence="2" type="ORF">OGM63_20785</name>
</gene>
<keyword evidence="3" id="KW-1185">Reference proteome</keyword>
<organism evidence="2 3">
    <name type="scientific">Plectonema radiosum NIES-515</name>
    <dbReference type="NCBI Taxonomy" id="2986073"/>
    <lineage>
        <taxon>Bacteria</taxon>
        <taxon>Bacillati</taxon>
        <taxon>Cyanobacteriota</taxon>
        <taxon>Cyanophyceae</taxon>
        <taxon>Oscillatoriophycideae</taxon>
        <taxon>Oscillatoriales</taxon>
        <taxon>Microcoleaceae</taxon>
        <taxon>Plectonema</taxon>
    </lineage>
</organism>
<dbReference type="EMBL" id="JAOWRF010000297">
    <property type="protein sequence ID" value="MCV3215913.1"/>
    <property type="molecule type" value="Genomic_DNA"/>
</dbReference>
<evidence type="ECO:0000259" key="1">
    <source>
        <dbReference type="Pfam" id="PF07000"/>
    </source>
</evidence>
<proteinExistence type="predicted"/>
<dbReference type="RefSeq" id="WP_263747559.1">
    <property type="nucleotide sequence ID" value="NZ_JAOWRF010000297.1"/>
</dbReference>